<evidence type="ECO:0000256" key="17">
    <source>
        <dbReference type="ARBA" id="ARBA00078653"/>
    </source>
</evidence>
<dbReference type="SUPFAM" id="SSF81321">
    <property type="entry name" value="Family A G protein-coupled receptor-like"/>
    <property type="match status" value="1"/>
</dbReference>
<keyword evidence="10" id="KW-0675">Receptor</keyword>
<feature type="transmembrane region" description="Helical" evidence="19">
    <location>
        <begin position="228"/>
        <end position="252"/>
    </location>
</feature>
<dbReference type="PANTHER" id="PTHR22943:SF137">
    <property type="entry name" value="SEVEN TM RECEPTOR"/>
    <property type="match status" value="1"/>
</dbReference>
<keyword evidence="11" id="KW-0325">Glycoprotein</keyword>
<organism evidence="20 21">
    <name type="scientific">Caenorhabditis briggsae</name>
    <dbReference type="NCBI Taxonomy" id="6238"/>
    <lineage>
        <taxon>Eukaryota</taxon>
        <taxon>Metazoa</taxon>
        <taxon>Ecdysozoa</taxon>
        <taxon>Nematoda</taxon>
        <taxon>Chromadorea</taxon>
        <taxon>Rhabditida</taxon>
        <taxon>Rhabditina</taxon>
        <taxon>Rhabditomorpha</taxon>
        <taxon>Rhabditoidea</taxon>
        <taxon>Rhabditidae</taxon>
        <taxon>Peloderinae</taxon>
        <taxon>Caenorhabditis</taxon>
    </lineage>
</organism>
<evidence type="ECO:0000313" key="22">
    <source>
        <dbReference type="WormBase" id="CBG18636"/>
    </source>
</evidence>
<evidence type="ECO:0000256" key="9">
    <source>
        <dbReference type="ARBA" id="ARBA00023136"/>
    </source>
</evidence>
<keyword evidence="8" id="KW-0969">Cilium</keyword>
<keyword evidence="9 19" id="KW-0472">Membrane</keyword>
<dbReference type="OMA" id="KYLMMAF"/>
<proteinExistence type="inferred from homology"/>
<dbReference type="AlphaFoldDB" id="A8XTS2"/>
<feature type="transmembrane region" description="Helical" evidence="19">
    <location>
        <begin position="45"/>
        <end position="63"/>
    </location>
</feature>
<evidence type="ECO:0000313" key="20">
    <source>
        <dbReference type="EMBL" id="CAP36048.1"/>
    </source>
</evidence>
<evidence type="ECO:0000256" key="18">
    <source>
        <dbReference type="ARBA" id="ARBA00082489"/>
    </source>
</evidence>
<evidence type="ECO:0000256" key="7">
    <source>
        <dbReference type="ARBA" id="ARBA00022989"/>
    </source>
</evidence>
<evidence type="ECO:0000256" key="8">
    <source>
        <dbReference type="ARBA" id="ARBA00023069"/>
    </source>
</evidence>
<dbReference type="GO" id="GO:0007186">
    <property type="term" value="P:G protein-coupled receptor signaling pathway"/>
    <property type="evidence" value="ECO:0000318"/>
    <property type="project" value="GO_Central"/>
</dbReference>
<name>A8XTS2_CAEBR</name>
<dbReference type="GO" id="GO:0005886">
    <property type="term" value="C:plasma membrane"/>
    <property type="evidence" value="ECO:0000318"/>
    <property type="project" value="GO_Central"/>
</dbReference>
<dbReference type="HOGENOM" id="CLU_036335_2_1_1"/>
<evidence type="ECO:0000256" key="4">
    <source>
        <dbReference type="ARBA" id="ARBA00022606"/>
    </source>
</evidence>
<feature type="transmembrane region" description="Helical" evidence="19">
    <location>
        <begin position="178"/>
        <end position="200"/>
    </location>
</feature>
<feature type="transmembrane region" description="Helical" evidence="19">
    <location>
        <begin position="108"/>
        <end position="128"/>
    </location>
</feature>
<evidence type="ECO:0000256" key="1">
    <source>
        <dbReference type="ARBA" id="ARBA00004272"/>
    </source>
</evidence>
<dbReference type="CTD" id="8580419"/>
<reference evidence="20 21" key="2">
    <citation type="journal article" date="2011" name="PLoS Genet.">
        <title>Caenorhabditis briggsae recombinant inbred line genotypes reveal inter-strain incompatibility and the evolution of recombination.</title>
        <authorList>
            <person name="Ross J.A."/>
            <person name="Koboldt D.C."/>
            <person name="Staisch J.E."/>
            <person name="Chamberlin H.M."/>
            <person name="Gupta B.P."/>
            <person name="Miller R.D."/>
            <person name="Baird S.E."/>
            <person name="Haag E.S."/>
        </authorList>
    </citation>
    <scope>NUCLEOTIDE SEQUENCE [LARGE SCALE GENOMIC DNA]</scope>
    <source>
        <strain evidence="20 21">AF16</strain>
    </source>
</reference>
<evidence type="ECO:0000256" key="5">
    <source>
        <dbReference type="ARBA" id="ARBA00022692"/>
    </source>
</evidence>
<dbReference type="GeneID" id="8580419"/>
<feature type="non-terminal residue" evidence="20">
    <location>
        <position position="291"/>
    </location>
</feature>
<dbReference type="Pfam" id="PF10326">
    <property type="entry name" value="7TM_GPCR_Str"/>
    <property type="match status" value="1"/>
</dbReference>
<dbReference type="GO" id="GO:0006935">
    <property type="term" value="P:chemotaxis"/>
    <property type="evidence" value="ECO:0007669"/>
    <property type="project" value="UniProtKB-KW"/>
</dbReference>
<dbReference type="EMBL" id="HE601466">
    <property type="protein sequence ID" value="CAP36048.1"/>
    <property type="molecule type" value="Genomic_DNA"/>
</dbReference>
<dbReference type="GO" id="GO:0038022">
    <property type="term" value="F:G protein-coupled olfactory receptor activity"/>
    <property type="evidence" value="ECO:0000318"/>
    <property type="project" value="GO_Central"/>
</dbReference>
<evidence type="ECO:0000256" key="19">
    <source>
        <dbReference type="SAM" id="Phobius"/>
    </source>
</evidence>
<accession>A8XTS2</accession>
<keyword evidence="21" id="KW-1185">Reference proteome</keyword>
<keyword evidence="2" id="KW-1003">Cell membrane</keyword>
<dbReference type="FunCoup" id="A8XTS2">
    <property type="interactions" value="7"/>
</dbReference>
<evidence type="ECO:0000313" key="21">
    <source>
        <dbReference type="Proteomes" id="UP000008549"/>
    </source>
</evidence>
<dbReference type="eggNOG" id="ENOG502TGNY">
    <property type="taxonomic scope" value="Eukaryota"/>
</dbReference>
<gene>
    <name evidence="22" type="primary">str-96.1</name>
    <name evidence="20 22" type="ORF">CBG18636</name>
    <name evidence="20" type="ORF">CBG_18636</name>
</gene>
<evidence type="ECO:0000256" key="13">
    <source>
        <dbReference type="ARBA" id="ARBA00054965"/>
    </source>
</evidence>
<feature type="transmembrane region" description="Helical" evidence="19">
    <location>
        <begin position="15"/>
        <end position="33"/>
    </location>
</feature>
<protein>
    <recommendedName>
        <fullName evidence="16">Serpentine receptor class r-10</fullName>
    </recommendedName>
    <alternativeName>
        <fullName evidence="17">Odorant response abnormal protein 10</fullName>
    </alternativeName>
    <alternativeName>
        <fullName evidence="18">Olfactory receptor 10</fullName>
    </alternativeName>
</protein>
<dbReference type="GO" id="GO:0060170">
    <property type="term" value="C:ciliary membrane"/>
    <property type="evidence" value="ECO:0007669"/>
    <property type="project" value="UniProtKB-SubCell"/>
</dbReference>
<evidence type="ECO:0000256" key="14">
    <source>
        <dbReference type="ARBA" id="ARBA00061678"/>
    </source>
</evidence>
<evidence type="ECO:0000256" key="10">
    <source>
        <dbReference type="ARBA" id="ARBA00023170"/>
    </source>
</evidence>
<dbReference type="InParanoid" id="A8XTS2"/>
<evidence type="ECO:0000256" key="12">
    <source>
        <dbReference type="ARBA" id="ARBA00023273"/>
    </source>
</evidence>
<evidence type="ECO:0000256" key="6">
    <source>
        <dbReference type="ARBA" id="ARBA00022725"/>
    </source>
</evidence>
<evidence type="ECO:0000256" key="11">
    <source>
        <dbReference type="ARBA" id="ARBA00023180"/>
    </source>
</evidence>
<evidence type="ECO:0000256" key="3">
    <source>
        <dbReference type="ARBA" id="ARBA00022500"/>
    </source>
</evidence>
<reference evidence="20 21" key="1">
    <citation type="journal article" date="2003" name="PLoS Biol.">
        <title>The genome sequence of Caenorhabditis briggsae: a platform for comparative genomics.</title>
        <authorList>
            <person name="Stein L.D."/>
            <person name="Bao Z."/>
            <person name="Blasiar D."/>
            <person name="Blumenthal T."/>
            <person name="Brent M.R."/>
            <person name="Chen N."/>
            <person name="Chinwalla A."/>
            <person name="Clarke L."/>
            <person name="Clee C."/>
            <person name="Coghlan A."/>
            <person name="Coulson A."/>
            <person name="D'Eustachio P."/>
            <person name="Fitch D.H."/>
            <person name="Fulton L.A."/>
            <person name="Fulton R.E."/>
            <person name="Griffiths-Jones S."/>
            <person name="Harris T.W."/>
            <person name="Hillier L.W."/>
            <person name="Kamath R."/>
            <person name="Kuwabara P.E."/>
            <person name="Mardis E.R."/>
            <person name="Marra M.A."/>
            <person name="Miner T.L."/>
            <person name="Minx P."/>
            <person name="Mullikin J.C."/>
            <person name="Plumb R.W."/>
            <person name="Rogers J."/>
            <person name="Schein J.E."/>
            <person name="Sohrmann M."/>
            <person name="Spieth J."/>
            <person name="Stajich J.E."/>
            <person name="Wei C."/>
            <person name="Willey D."/>
            <person name="Wilson R.K."/>
            <person name="Durbin R."/>
            <person name="Waterston R.H."/>
        </authorList>
    </citation>
    <scope>NUCLEOTIDE SEQUENCE [LARGE SCALE GENOMIC DNA]</scope>
    <source>
        <strain evidence="20 21">AF16</strain>
    </source>
</reference>
<keyword evidence="5 19" id="KW-0812">Transmembrane</keyword>
<evidence type="ECO:0000256" key="15">
    <source>
        <dbReference type="ARBA" id="ARBA00064300"/>
    </source>
</evidence>
<keyword evidence="3" id="KW-0145">Chemotaxis</keyword>
<comment type="subunit">
    <text evidence="15">Interacts with odr-4.</text>
</comment>
<comment type="function">
    <text evidence="13">An odorant receptor which affects chemotaxis to the volatile odorant diacetyl. Specifies AWA neuronal cell fate via the odr-7 pathway.</text>
</comment>
<keyword evidence="12" id="KW-0966">Cell projection</keyword>
<dbReference type="InterPro" id="IPR019428">
    <property type="entry name" value="7TM_GPCR_serpentine_rcpt_Str"/>
</dbReference>
<dbReference type="STRING" id="6238.A8XTS2"/>
<dbReference type="GO" id="GO:0042048">
    <property type="term" value="P:olfactory behavior"/>
    <property type="evidence" value="ECO:0000318"/>
    <property type="project" value="GO_Central"/>
</dbReference>
<feature type="transmembrane region" description="Helical" evidence="19">
    <location>
        <begin position="258"/>
        <end position="282"/>
    </location>
</feature>
<evidence type="ECO:0000256" key="16">
    <source>
        <dbReference type="ARBA" id="ARBA00067967"/>
    </source>
</evidence>
<dbReference type="FunFam" id="1.20.1070.10:FF:000128">
    <property type="entry name" value="Seven TM Receptor"/>
    <property type="match status" value="1"/>
</dbReference>
<dbReference type="RefSeq" id="XP_002638422.1">
    <property type="nucleotide sequence ID" value="XM_002638376.1"/>
</dbReference>
<dbReference type="Proteomes" id="UP000008549">
    <property type="component" value="Unassembled WGS sequence"/>
</dbReference>
<dbReference type="Gene3D" id="1.20.1070.10">
    <property type="entry name" value="Rhodopsin 7-helix transmembrane proteins"/>
    <property type="match status" value="1"/>
</dbReference>
<comment type="subcellular location">
    <subcellularLocation>
        <location evidence="1">Cell projection</location>
        <location evidence="1">Cilium membrane</location>
        <topology evidence="1">Multi-pass membrane protein</topology>
    </subcellularLocation>
</comment>
<dbReference type="KEGG" id="cbr:CBG_18636"/>
<comment type="similarity">
    <text evidence="14">Belongs to the nematode receptor-like protein str family.</text>
</comment>
<keyword evidence="4" id="KW-0716">Sensory transduction</keyword>
<feature type="transmembrane region" description="Helical" evidence="19">
    <location>
        <begin position="69"/>
        <end position="87"/>
    </location>
</feature>
<keyword evidence="6" id="KW-0552">Olfaction</keyword>
<evidence type="ECO:0000256" key="2">
    <source>
        <dbReference type="ARBA" id="ARBA00022475"/>
    </source>
</evidence>
<sequence length="291" mass="34104">MCSQKWLNVTFYTETFGFFLSIFFNGILFSLVYEKPKSVFGNYKYLMMAFSALGIFYSCCNFWVMPVAIYCSCYAMMLSLLSIHFFYRYTSVTAPMWLSNRFSSKSSIFWFLFVFVYSTIWGCSSYFLCKPTENKDRELLREFMKEYCMKPEEYAYVGPQYFYENFENGKFKFHWPSFLGIGILASQMSSTFVLVVFFGVKTYQTLVDKTGNNCFASRELQKQLFKTLIIQTIIPSIFMYFPVSCMFLFPIFGLKVEAMANLIPISVSVYPCLEPLVALIFIRDLRNRIVG</sequence>
<dbReference type="PANTHER" id="PTHR22943">
    <property type="entry name" value="7-TRANSMEMBRANE DOMAIN RECEPTOR C.ELEGANS"/>
    <property type="match status" value="1"/>
</dbReference>
<dbReference type="WormBase" id="CBG18636">
    <property type="protein sequence ID" value="CBP48960"/>
    <property type="gene ID" value="WBGene00038018"/>
    <property type="gene designation" value="Cbr-str-96.1"/>
</dbReference>
<keyword evidence="7 19" id="KW-1133">Transmembrane helix</keyword>